<keyword evidence="2" id="KW-0547">Nucleotide-binding</keyword>
<dbReference type="InterPro" id="IPR000641">
    <property type="entry name" value="CbxX/CfxQ"/>
</dbReference>
<sequence>MATRLIAPERAVLTVAADNPDCHQSIASALAAANDGDVISIRPGLYRESLTIDRVVSLSGVGDAGEVRIESGTGPAIRGAAVEVRVSGVTIARAGGDVAVDVESGALSLDDCTVEASTEVALVVRAEAQLSMHDTNVMNDAGAGVLVYEGGKTEIVGGRLHDIATTALVVRGPSSAHLTDAAVDTVQGGLLVADGGQLTLVRGTIGSVENAAVTVEGGASLDATGTLIADGEGIGLLVTTGASATLRDVAMQRLGGQGVVGMADAVVELSRVRIDDGATHALHLIERARLTAEACELRGAGHDAIVVAGTASLTLLDSTIERAAGTGVTASDDATASLRNVRIVDADGEGAVARDASRLVLEGGSVRGSSVGVDWQDSATGALRRTRMVDVADEVRIGPDAEVEVEQPQDVDDDDAQDGAPARPRGEEAPGEAPERPGQDELERLLAELDELVGLDSVKRQVETLVRMHQMAERRAEAGLPSPPVSRHLVFAGSPGTGKTTVARLYGRILAALGVVRTGQLVEVARPDLVAAVIGGTAIKTSEQFGKALGGVLFIDEAYALSKDGGSSNDFGGEAIDTLVKLMEDHRDDVVVIVAGYTNDMRTFMAANPGLSSRFSRTIEFADYSSAEMVTIVENLCRGNHYSLEFETRAALHDYFTKLPRDETFGNGRTARKVFEEMLGRQAYRLGNAAEVDSLTLTRLVPDDLGPLPGSSIGAGVGRVDEERVEQLLGTLRELVGLDGVKEEVQGMVDLLTSARRRQAAGLPAPSLSRHLIFAGPPGTGKTTVARLYGSLLTALGVLAQGQVTEVSRADLVGEYVGHTARRTTEAFDRARGGVLFIDEAYTLASGGGNGADFGKESVDTLVKLMEDHRDEVVVIAAGYEREMDQFLATNPGLDSRFSHRVRFANYTPDELVTIVNQHATSSGYECTGSTVAALRGHFTSVDRTASFGNGRYARQVMDAAIANHARRTRTIEDPTMDDLVLLLPEDVPSPDAIGA</sequence>
<dbReference type="SUPFAM" id="SSF52540">
    <property type="entry name" value="P-loop containing nucleoside triphosphate hydrolases"/>
    <property type="match status" value="2"/>
</dbReference>
<dbReference type="Gene3D" id="2.160.20.10">
    <property type="entry name" value="Single-stranded right-handed beta-helix, Pectin lyase-like"/>
    <property type="match status" value="2"/>
</dbReference>
<dbReference type="InterPro" id="IPR027417">
    <property type="entry name" value="P-loop_NTPase"/>
</dbReference>
<keyword evidence="3" id="KW-0067">ATP-binding</keyword>
<evidence type="ECO:0000313" key="6">
    <source>
        <dbReference type="EMBL" id="SDH38320.1"/>
    </source>
</evidence>
<keyword evidence="7" id="KW-1185">Reference proteome</keyword>
<dbReference type="OrthoDB" id="9806903at2"/>
<gene>
    <name evidence="6" type="ORF">SAMN04489720_1103</name>
</gene>
<dbReference type="Pfam" id="PF13229">
    <property type="entry name" value="Beta_helix"/>
    <property type="match status" value="1"/>
</dbReference>
<dbReference type="SUPFAM" id="SSF51126">
    <property type="entry name" value="Pectin lyase-like"/>
    <property type="match status" value="2"/>
</dbReference>
<dbReference type="GO" id="GO:0016887">
    <property type="term" value="F:ATP hydrolysis activity"/>
    <property type="evidence" value="ECO:0007669"/>
    <property type="project" value="InterPro"/>
</dbReference>
<dbReference type="InterPro" id="IPR003593">
    <property type="entry name" value="AAA+_ATPase"/>
</dbReference>
<protein>
    <submittedName>
        <fullName evidence="6">AAA+-type ATPase, SpoVK/Ycf46/Vps4 family</fullName>
    </submittedName>
</protein>
<feature type="compositionally biased region" description="Acidic residues" evidence="4">
    <location>
        <begin position="401"/>
        <end position="417"/>
    </location>
</feature>
<organism evidence="6 7">
    <name type="scientific">Agrococcus jejuensis</name>
    <dbReference type="NCBI Taxonomy" id="399736"/>
    <lineage>
        <taxon>Bacteria</taxon>
        <taxon>Bacillati</taxon>
        <taxon>Actinomycetota</taxon>
        <taxon>Actinomycetes</taxon>
        <taxon>Micrococcales</taxon>
        <taxon>Microbacteriaceae</taxon>
        <taxon>Agrococcus</taxon>
    </lineage>
</organism>
<dbReference type="InterPro" id="IPR041627">
    <property type="entry name" value="AAA_lid_6"/>
</dbReference>
<dbReference type="PANTHER" id="PTHR43392">
    <property type="entry name" value="AAA-TYPE ATPASE FAMILY PROTEIN / ANKYRIN REPEAT FAMILY PROTEIN"/>
    <property type="match status" value="1"/>
</dbReference>
<feature type="compositionally biased region" description="Basic and acidic residues" evidence="4">
    <location>
        <begin position="424"/>
        <end position="438"/>
    </location>
</feature>
<dbReference type="InterPro" id="IPR012334">
    <property type="entry name" value="Pectin_lyas_fold"/>
</dbReference>
<comment type="similarity">
    <text evidence="1">Belongs to the CbxX/CfxQ family.</text>
</comment>
<name>A0A1G8C035_9MICO</name>
<reference evidence="7" key="1">
    <citation type="submission" date="2016-10" db="EMBL/GenBank/DDBJ databases">
        <authorList>
            <person name="Varghese N."/>
            <person name="Submissions S."/>
        </authorList>
    </citation>
    <scope>NUCLEOTIDE SEQUENCE [LARGE SCALE GENOMIC DNA]</scope>
    <source>
        <strain evidence="7">DSM 22002</strain>
    </source>
</reference>
<proteinExistence type="inferred from homology"/>
<dbReference type="RefSeq" id="WP_092503171.1">
    <property type="nucleotide sequence ID" value="NZ_LT629695.1"/>
</dbReference>
<dbReference type="InterPro" id="IPR050773">
    <property type="entry name" value="CbxX/CfxQ_RuBisCO_ESX"/>
</dbReference>
<dbReference type="Gene3D" id="3.40.50.300">
    <property type="entry name" value="P-loop containing nucleotide triphosphate hydrolases"/>
    <property type="match status" value="2"/>
</dbReference>
<feature type="region of interest" description="Disordered" evidence="4">
    <location>
        <begin position="396"/>
        <end position="438"/>
    </location>
</feature>
<evidence type="ECO:0000256" key="3">
    <source>
        <dbReference type="ARBA" id="ARBA00022840"/>
    </source>
</evidence>
<dbReference type="Proteomes" id="UP000198822">
    <property type="component" value="Chromosome I"/>
</dbReference>
<evidence type="ECO:0000259" key="5">
    <source>
        <dbReference type="SMART" id="SM00382"/>
    </source>
</evidence>
<dbReference type="SMART" id="SM00382">
    <property type="entry name" value="AAA"/>
    <property type="match status" value="2"/>
</dbReference>
<dbReference type="GO" id="GO:0005524">
    <property type="term" value="F:ATP binding"/>
    <property type="evidence" value="ECO:0007669"/>
    <property type="project" value="UniProtKB-KW"/>
</dbReference>
<dbReference type="PANTHER" id="PTHR43392:SF2">
    <property type="entry name" value="AAA-TYPE ATPASE FAMILY PROTEIN _ ANKYRIN REPEAT FAMILY PROTEIN"/>
    <property type="match status" value="1"/>
</dbReference>
<dbReference type="InterPro" id="IPR011050">
    <property type="entry name" value="Pectin_lyase_fold/virulence"/>
</dbReference>
<accession>A0A1G8C035</accession>
<evidence type="ECO:0000256" key="2">
    <source>
        <dbReference type="ARBA" id="ARBA00022741"/>
    </source>
</evidence>
<dbReference type="EMBL" id="LT629695">
    <property type="protein sequence ID" value="SDH38320.1"/>
    <property type="molecule type" value="Genomic_DNA"/>
</dbReference>
<feature type="domain" description="AAA+ ATPase" evidence="5">
    <location>
        <begin position="485"/>
        <end position="625"/>
    </location>
</feature>
<evidence type="ECO:0000256" key="4">
    <source>
        <dbReference type="SAM" id="MobiDB-lite"/>
    </source>
</evidence>
<dbReference type="Pfam" id="PF00004">
    <property type="entry name" value="AAA"/>
    <property type="match status" value="2"/>
</dbReference>
<dbReference type="STRING" id="399736.SAMN04489720_1103"/>
<dbReference type="FunFam" id="3.40.50.300:FF:000216">
    <property type="entry name" value="Type VII secretion ATPase EccA"/>
    <property type="match status" value="2"/>
</dbReference>
<dbReference type="InterPro" id="IPR039448">
    <property type="entry name" value="Beta_helix"/>
</dbReference>
<dbReference type="Pfam" id="PF17866">
    <property type="entry name" value="AAA_lid_6"/>
    <property type="match status" value="2"/>
</dbReference>
<dbReference type="InterPro" id="IPR003959">
    <property type="entry name" value="ATPase_AAA_core"/>
</dbReference>
<evidence type="ECO:0000256" key="1">
    <source>
        <dbReference type="ARBA" id="ARBA00010378"/>
    </source>
</evidence>
<dbReference type="CDD" id="cd00009">
    <property type="entry name" value="AAA"/>
    <property type="match status" value="1"/>
</dbReference>
<feature type="domain" description="AAA+ ATPase" evidence="5">
    <location>
        <begin position="768"/>
        <end position="908"/>
    </location>
</feature>
<dbReference type="AlphaFoldDB" id="A0A1G8C035"/>
<dbReference type="PRINTS" id="PR00819">
    <property type="entry name" value="CBXCFQXSUPER"/>
</dbReference>
<dbReference type="Gene3D" id="1.10.8.60">
    <property type="match status" value="2"/>
</dbReference>
<evidence type="ECO:0000313" key="7">
    <source>
        <dbReference type="Proteomes" id="UP000198822"/>
    </source>
</evidence>